<sequence length="540" mass="58082">MAGVGEAAVQVMTRAIERLRIPLLLLAFGLLFLVCGSQSSAAKSPLGPHGWAPGELPFQLSSKAVTAVLFVAYASGALAVLIGLMRPRLKHRWIVWVIVLAGLALLTAPMGSGDHTNYAAYGRIALQGGDPYTQSPHDWHGGLDPITASVQPPWQGTPSIYGPFATSLMAVSSWIGGDNLRQTVWIWQIIIVAAWLGMRFVLLRLAQGDRAQGRVDVLWTFNPVVFGVLVLGAHVDVLAGMFACAALLAARRDPFIAGLCVGACASTKVTYGVVALGLLWAWRGAVLRHPAWSGRPSAPPPTWQSRVRGLWAPLMAATGARNHVFRMILGALLIVVPCYVVAGPHVLRQLGAAGGSFSYATPAAPIWQGLRHIMPEWAVGTVVFVLAASAMIAIAALLLKVSKRLDLGRRIPDATTRQAVVTTWALSTAYVLCAPYSLPWYDTLTWALLPLLVELAWDSVLVLRHLFMALAYVPGRVLGLSPTVEDWTLGFRKNVVPWTGWLALIALVAISQSRPLRRYAGAGLRRAGLRRTGTSRAASR</sequence>
<dbReference type="InterPro" id="IPR049829">
    <property type="entry name" value="MptA/B-like"/>
</dbReference>
<keyword evidence="2" id="KW-0328">Glycosyltransferase</keyword>
<name>A0A0K1JP26_9MICO</name>
<feature type="transmembrane region" description="Helical" evidence="8">
    <location>
        <begin position="419"/>
        <end position="438"/>
    </location>
</feature>
<reference evidence="9 10" key="1">
    <citation type="submission" date="2015-03" db="EMBL/GenBank/DDBJ databases">
        <title>Luteipulveratus halotolerans sp. nov., a novel actinobacterium (Dermacoccaceae) from Sarawak, Malaysia.</title>
        <authorList>
            <person name="Juboi H."/>
            <person name="Basik A."/>
            <person name="Shamsul S.S."/>
            <person name="Arnold P."/>
            <person name="Schmitt E.K."/>
            <person name="Sanglier J.-J."/>
            <person name="Yeo T."/>
        </authorList>
    </citation>
    <scope>NUCLEOTIDE SEQUENCE [LARGE SCALE GENOMIC DNA]</scope>
    <source>
        <strain evidence="9 10">MN07-A0370</strain>
    </source>
</reference>
<dbReference type="KEGG" id="lmoi:VV02_25800"/>
<evidence type="ECO:0000256" key="2">
    <source>
        <dbReference type="ARBA" id="ARBA00022676"/>
    </source>
</evidence>
<accession>A0A0K1JP26</accession>
<protein>
    <recommendedName>
        <fullName evidence="11">DUF2029 domain-containing protein</fullName>
    </recommendedName>
</protein>
<feature type="transmembrane region" description="Helical" evidence="8">
    <location>
        <begin position="377"/>
        <end position="399"/>
    </location>
</feature>
<dbReference type="NCBIfam" id="NF038066">
    <property type="entry name" value="MptB"/>
    <property type="match status" value="1"/>
</dbReference>
<dbReference type="GO" id="GO:0016758">
    <property type="term" value="F:hexosyltransferase activity"/>
    <property type="evidence" value="ECO:0007669"/>
    <property type="project" value="InterPro"/>
</dbReference>
<dbReference type="STRING" id="571913.VV02_25800"/>
<keyword evidence="3" id="KW-0808">Transferase</keyword>
<evidence type="ECO:0000313" key="9">
    <source>
        <dbReference type="EMBL" id="AKU18474.1"/>
    </source>
</evidence>
<keyword evidence="4 8" id="KW-0812">Transmembrane</keyword>
<evidence type="ECO:0000256" key="7">
    <source>
        <dbReference type="ARBA" id="ARBA00043987"/>
    </source>
</evidence>
<dbReference type="Proteomes" id="UP000066480">
    <property type="component" value="Chromosome"/>
</dbReference>
<dbReference type="GO" id="GO:0005886">
    <property type="term" value="C:plasma membrane"/>
    <property type="evidence" value="ECO:0007669"/>
    <property type="project" value="UniProtKB-SubCell"/>
</dbReference>
<evidence type="ECO:0000256" key="1">
    <source>
        <dbReference type="ARBA" id="ARBA00004141"/>
    </source>
</evidence>
<comment type="subcellular location">
    <subcellularLocation>
        <location evidence="1">Membrane</location>
        <topology evidence="1">Multi-pass membrane protein</topology>
    </subcellularLocation>
</comment>
<evidence type="ECO:0000256" key="8">
    <source>
        <dbReference type="SAM" id="Phobius"/>
    </source>
</evidence>
<feature type="transmembrane region" description="Helical" evidence="8">
    <location>
        <begin position="324"/>
        <end position="342"/>
    </location>
</feature>
<evidence type="ECO:0000256" key="6">
    <source>
        <dbReference type="ARBA" id="ARBA00023136"/>
    </source>
</evidence>
<keyword evidence="10" id="KW-1185">Reference proteome</keyword>
<feature type="transmembrane region" description="Helical" evidence="8">
    <location>
        <begin position="224"/>
        <end position="249"/>
    </location>
</feature>
<dbReference type="AlphaFoldDB" id="A0A0K1JP26"/>
<dbReference type="EMBL" id="CP011112">
    <property type="protein sequence ID" value="AKU18474.1"/>
    <property type="molecule type" value="Genomic_DNA"/>
</dbReference>
<feature type="transmembrane region" description="Helical" evidence="8">
    <location>
        <begin position="93"/>
        <end position="111"/>
    </location>
</feature>
<organism evidence="9 10">
    <name type="scientific">Luteipulveratus mongoliensis</name>
    <dbReference type="NCBI Taxonomy" id="571913"/>
    <lineage>
        <taxon>Bacteria</taxon>
        <taxon>Bacillati</taxon>
        <taxon>Actinomycetota</taxon>
        <taxon>Actinomycetes</taxon>
        <taxon>Micrococcales</taxon>
        <taxon>Dermacoccaceae</taxon>
        <taxon>Luteipulveratus</taxon>
    </lineage>
</organism>
<evidence type="ECO:0000256" key="4">
    <source>
        <dbReference type="ARBA" id="ARBA00022692"/>
    </source>
</evidence>
<evidence type="ECO:0008006" key="11">
    <source>
        <dbReference type="Google" id="ProtNLM"/>
    </source>
</evidence>
<feature type="transmembrane region" description="Helical" evidence="8">
    <location>
        <begin position="65"/>
        <end position="84"/>
    </location>
</feature>
<evidence type="ECO:0000256" key="5">
    <source>
        <dbReference type="ARBA" id="ARBA00022989"/>
    </source>
</evidence>
<gene>
    <name evidence="9" type="ORF">VV02_25800</name>
</gene>
<keyword evidence="5 8" id="KW-1133">Transmembrane helix</keyword>
<comment type="similarity">
    <text evidence="7">Belongs to the MptA/B family.</text>
</comment>
<dbReference type="Pfam" id="PF26314">
    <property type="entry name" value="MptA_B_family"/>
    <property type="match status" value="1"/>
</dbReference>
<feature type="transmembrane region" description="Helical" evidence="8">
    <location>
        <begin position="184"/>
        <end position="203"/>
    </location>
</feature>
<feature type="transmembrane region" description="Helical" evidence="8">
    <location>
        <begin position="255"/>
        <end position="282"/>
    </location>
</feature>
<evidence type="ECO:0000313" key="10">
    <source>
        <dbReference type="Proteomes" id="UP000066480"/>
    </source>
</evidence>
<proteinExistence type="inferred from homology"/>
<evidence type="ECO:0000256" key="3">
    <source>
        <dbReference type="ARBA" id="ARBA00022679"/>
    </source>
</evidence>
<keyword evidence="6 8" id="KW-0472">Membrane</keyword>